<dbReference type="SUPFAM" id="SSF53448">
    <property type="entry name" value="Nucleotide-diphospho-sugar transferases"/>
    <property type="match status" value="1"/>
</dbReference>
<name>A0A1E3PFP6_9ASCO</name>
<evidence type="ECO:0000256" key="4">
    <source>
        <dbReference type="ARBA" id="ARBA00022679"/>
    </source>
</evidence>
<dbReference type="InterPro" id="IPR002685">
    <property type="entry name" value="Glyco_trans_15"/>
</dbReference>
<evidence type="ECO:0000256" key="2">
    <source>
        <dbReference type="ARBA" id="ARBA00007677"/>
    </source>
</evidence>
<dbReference type="GO" id="GO:0000032">
    <property type="term" value="P:cell wall mannoprotein biosynthetic process"/>
    <property type="evidence" value="ECO:0007669"/>
    <property type="project" value="TreeGrafter"/>
</dbReference>
<keyword evidence="5" id="KW-0812">Transmembrane</keyword>
<dbReference type="Proteomes" id="UP000095009">
    <property type="component" value="Unassembled WGS sequence"/>
</dbReference>
<dbReference type="GO" id="GO:0006487">
    <property type="term" value="P:protein N-linked glycosylation"/>
    <property type="evidence" value="ECO:0007669"/>
    <property type="project" value="TreeGrafter"/>
</dbReference>
<dbReference type="GO" id="GO:0006493">
    <property type="term" value="P:protein O-linked glycosylation"/>
    <property type="evidence" value="ECO:0007669"/>
    <property type="project" value="TreeGrafter"/>
</dbReference>
<proteinExistence type="inferred from homology"/>
<keyword evidence="5" id="KW-0735">Signal-anchor</keyword>
<reference evidence="7 8" key="1">
    <citation type="journal article" date="2016" name="Proc. Natl. Acad. Sci. U.S.A.">
        <title>Comparative genomics of biotechnologically important yeasts.</title>
        <authorList>
            <person name="Riley R."/>
            <person name="Haridas S."/>
            <person name="Wolfe K.H."/>
            <person name="Lopes M.R."/>
            <person name="Hittinger C.T."/>
            <person name="Goeker M."/>
            <person name="Salamov A.A."/>
            <person name="Wisecaver J.H."/>
            <person name="Long T.M."/>
            <person name="Calvey C.H."/>
            <person name="Aerts A.L."/>
            <person name="Barry K.W."/>
            <person name="Choi C."/>
            <person name="Clum A."/>
            <person name="Coughlan A.Y."/>
            <person name="Deshpande S."/>
            <person name="Douglass A.P."/>
            <person name="Hanson S.J."/>
            <person name="Klenk H.-P."/>
            <person name="LaButti K.M."/>
            <person name="Lapidus A."/>
            <person name="Lindquist E.A."/>
            <person name="Lipzen A.M."/>
            <person name="Meier-Kolthoff J.P."/>
            <person name="Ohm R.A."/>
            <person name="Otillar R.P."/>
            <person name="Pangilinan J.L."/>
            <person name="Peng Y."/>
            <person name="Rokas A."/>
            <person name="Rosa C.A."/>
            <person name="Scheuner C."/>
            <person name="Sibirny A.A."/>
            <person name="Slot J.C."/>
            <person name="Stielow J.B."/>
            <person name="Sun H."/>
            <person name="Kurtzman C.P."/>
            <person name="Blackwell M."/>
            <person name="Grigoriev I.V."/>
            <person name="Jeffries T.W."/>
        </authorList>
    </citation>
    <scope>NUCLEOTIDE SEQUENCE [LARGE SCALE GENOMIC DNA]</scope>
    <source>
        <strain evidence="7 8">DSM 6958</strain>
    </source>
</reference>
<comment type="subcellular location">
    <subcellularLocation>
        <location evidence="1">Membrane</location>
        <topology evidence="1">Single-pass type II membrane protein</topology>
    </subcellularLocation>
</comment>
<dbReference type="InterPro" id="IPR029044">
    <property type="entry name" value="Nucleotide-diphossugar_trans"/>
</dbReference>
<dbReference type="PANTHER" id="PTHR31121:SF6">
    <property type="entry name" value="ALPHA-1,2 MANNOSYLTRANSFERASE KTR1"/>
    <property type="match status" value="1"/>
</dbReference>
<dbReference type="OrthoDB" id="439943at2759"/>
<keyword evidence="3" id="KW-0328">Glycosyltransferase</keyword>
<dbReference type="GO" id="GO:0000026">
    <property type="term" value="F:alpha-1,2-mannosyltransferase activity"/>
    <property type="evidence" value="ECO:0007669"/>
    <property type="project" value="TreeGrafter"/>
</dbReference>
<dbReference type="FunFam" id="3.90.550.10:FF:000051">
    <property type="entry name" value="Alpha-1,2-mannosyltransferase (Ktr4)"/>
    <property type="match status" value="1"/>
</dbReference>
<organism evidence="7 8">
    <name type="scientific">Nadsonia fulvescens var. elongata DSM 6958</name>
    <dbReference type="NCBI Taxonomy" id="857566"/>
    <lineage>
        <taxon>Eukaryota</taxon>
        <taxon>Fungi</taxon>
        <taxon>Dikarya</taxon>
        <taxon>Ascomycota</taxon>
        <taxon>Saccharomycotina</taxon>
        <taxon>Dipodascomycetes</taxon>
        <taxon>Dipodascales</taxon>
        <taxon>Dipodascales incertae sedis</taxon>
        <taxon>Nadsonia</taxon>
    </lineage>
</organism>
<dbReference type="PIRSF" id="PIRSF018153">
    <property type="entry name" value="Glyco_trans_15"/>
    <property type="match status" value="1"/>
</dbReference>
<dbReference type="GO" id="GO:0005794">
    <property type="term" value="C:Golgi apparatus"/>
    <property type="evidence" value="ECO:0007669"/>
    <property type="project" value="TreeGrafter"/>
</dbReference>
<sequence length="324" mass="38593">DRANATFVTLARNSDLYSLIPSIQDVEDRFNKKYHYDWVFLNDEEFSDEFKKVTTELISGTTKYAVIPPSMWGYPDFIDQTKADEARKAMGAKGIIYGDNLSYRHMCRFESGFFWRHPVMLDYRWYWRVEPDTKLFCDVNYDLFKYMEDNNKSYGFTISMYEYKATIETLWETTKNFTKENPQFVAKDNLMKFLSSNNGEDYNLCHFWSNFEVADMDFWRGEAYTKYFDYLDRSGGFFYERWGDAPVHSIAASLFLPRDKVHHFEDVGYYHPPYTHCPTDVKIRLDRKCSCNPQDNFAWQGYSCTKNYYDSQGYEKPAGWENQS</sequence>
<dbReference type="Pfam" id="PF01793">
    <property type="entry name" value="Glyco_transf_15"/>
    <property type="match status" value="1"/>
</dbReference>
<gene>
    <name evidence="7" type="ORF">NADFUDRAFT_28097</name>
</gene>
<comment type="similarity">
    <text evidence="2">Belongs to the glycosyltransferase 15 family.</text>
</comment>
<evidence type="ECO:0000313" key="8">
    <source>
        <dbReference type="Proteomes" id="UP000095009"/>
    </source>
</evidence>
<keyword evidence="4 7" id="KW-0808">Transferase</keyword>
<dbReference type="EMBL" id="KV454414">
    <property type="protein sequence ID" value="ODQ63772.1"/>
    <property type="molecule type" value="Genomic_DNA"/>
</dbReference>
<evidence type="ECO:0000256" key="3">
    <source>
        <dbReference type="ARBA" id="ARBA00022676"/>
    </source>
</evidence>
<protein>
    <submittedName>
        <fullName evidence="7">Glycosyl transferase</fullName>
    </submittedName>
</protein>
<evidence type="ECO:0000256" key="6">
    <source>
        <dbReference type="PIRSR" id="PIRSR018153-1"/>
    </source>
</evidence>
<feature type="active site" description="Nucleophile" evidence="6">
    <location>
        <position position="212"/>
    </location>
</feature>
<evidence type="ECO:0000313" key="7">
    <source>
        <dbReference type="EMBL" id="ODQ63772.1"/>
    </source>
</evidence>
<accession>A0A1E3PFP6</accession>
<dbReference type="GO" id="GO:0016020">
    <property type="term" value="C:membrane"/>
    <property type="evidence" value="ECO:0007669"/>
    <property type="project" value="UniProtKB-SubCell"/>
</dbReference>
<dbReference type="Gene3D" id="3.90.550.10">
    <property type="entry name" value="Spore Coat Polysaccharide Biosynthesis Protein SpsA, Chain A"/>
    <property type="match status" value="1"/>
</dbReference>
<dbReference type="PANTHER" id="PTHR31121">
    <property type="entry name" value="ALPHA-1,2 MANNOSYLTRANSFERASE KTR1"/>
    <property type="match status" value="1"/>
</dbReference>
<feature type="non-terminal residue" evidence="7">
    <location>
        <position position="1"/>
    </location>
</feature>
<dbReference type="AlphaFoldDB" id="A0A1E3PFP6"/>
<keyword evidence="8" id="KW-1185">Reference proteome</keyword>
<evidence type="ECO:0000256" key="5">
    <source>
        <dbReference type="ARBA" id="ARBA00022968"/>
    </source>
</evidence>
<evidence type="ECO:0000256" key="1">
    <source>
        <dbReference type="ARBA" id="ARBA00004606"/>
    </source>
</evidence>
<dbReference type="STRING" id="857566.A0A1E3PFP6"/>